<dbReference type="Proteomes" id="UP000218209">
    <property type="component" value="Unassembled WGS sequence"/>
</dbReference>
<name>A0A1X6P3Q8_PORUM</name>
<keyword evidence="3" id="KW-1185">Reference proteome</keyword>
<evidence type="ECO:0000313" key="2">
    <source>
        <dbReference type="EMBL" id="OSX75477.1"/>
    </source>
</evidence>
<organism evidence="2 3">
    <name type="scientific">Porphyra umbilicalis</name>
    <name type="common">Purple laver</name>
    <name type="synonym">Red alga</name>
    <dbReference type="NCBI Taxonomy" id="2786"/>
    <lineage>
        <taxon>Eukaryota</taxon>
        <taxon>Rhodophyta</taxon>
        <taxon>Bangiophyceae</taxon>
        <taxon>Bangiales</taxon>
        <taxon>Bangiaceae</taxon>
        <taxon>Porphyra</taxon>
    </lineage>
</organism>
<feature type="transmembrane region" description="Helical" evidence="1">
    <location>
        <begin position="65"/>
        <end position="89"/>
    </location>
</feature>
<reference evidence="2 3" key="1">
    <citation type="submission" date="2017-03" db="EMBL/GenBank/DDBJ databases">
        <title>WGS assembly of Porphyra umbilicalis.</title>
        <authorList>
            <person name="Brawley S.H."/>
            <person name="Blouin N.A."/>
            <person name="Ficko-Blean E."/>
            <person name="Wheeler G.L."/>
            <person name="Lohr M."/>
            <person name="Goodson H.V."/>
            <person name="Jenkins J.W."/>
            <person name="Blaby-Haas C.E."/>
            <person name="Helliwell K.E."/>
            <person name="Chan C."/>
            <person name="Marriage T."/>
            <person name="Bhattacharya D."/>
            <person name="Klein A.S."/>
            <person name="Badis Y."/>
            <person name="Brodie J."/>
            <person name="Cao Y."/>
            <person name="Collen J."/>
            <person name="Dittami S.M."/>
            <person name="Gachon C.M."/>
            <person name="Green B.R."/>
            <person name="Karpowicz S."/>
            <person name="Kim J.W."/>
            <person name="Kudahl U."/>
            <person name="Lin S."/>
            <person name="Michel G."/>
            <person name="Mittag M."/>
            <person name="Olson B.J."/>
            <person name="Pangilinan J."/>
            <person name="Peng Y."/>
            <person name="Qiu H."/>
            <person name="Shu S."/>
            <person name="Singer J.T."/>
            <person name="Smith A.G."/>
            <person name="Sprecher B.N."/>
            <person name="Wagner V."/>
            <person name="Wang W."/>
            <person name="Wang Z.-Y."/>
            <person name="Yan J."/>
            <person name="Yarish C."/>
            <person name="Zoeuner-Riek S."/>
            <person name="Zhuang Y."/>
            <person name="Zou Y."/>
            <person name="Lindquist E.A."/>
            <person name="Grimwood J."/>
            <person name="Barry K."/>
            <person name="Rokhsar D.S."/>
            <person name="Schmutz J."/>
            <person name="Stiller J.W."/>
            <person name="Grossman A.R."/>
            <person name="Prochnik S.E."/>
        </authorList>
    </citation>
    <scope>NUCLEOTIDE SEQUENCE [LARGE SCALE GENOMIC DNA]</scope>
    <source>
        <strain evidence="2">4086291</strain>
    </source>
</reference>
<protein>
    <submittedName>
        <fullName evidence="2">Uncharacterized protein</fullName>
    </submittedName>
</protein>
<dbReference type="AlphaFoldDB" id="A0A1X6P3Q8"/>
<evidence type="ECO:0000256" key="1">
    <source>
        <dbReference type="SAM" id="Phobius"/>
    </source>
</evidence>
<gene>
    <name evidence="2" type="ORF">BU14_0234s0004</name>
</gene>
<keyword evidence="1" id="KW-0472">Membrane</keyword>
<keyword evidence="1" id="KW-1133">Transmembrane helix</keyword>
<sequence length="140" mass="13668">MVLGGVSPAAARGLLLGAGAGAGRMAAGLFVAPPHGVFPLVSLVTGLSMAATGVMGMAASRRSALVAPFLAASAANYVLMHLNFMVVQVGAIQPTGPPQAAALYSDLVLLTGLIGPYCAVAARKARAKAAVARVGGTGSV</sequence>
<feature type="transmembrane region" description="Helical" evidence="1">
    <location>
        <begin position="12"/>
        <end position="31"/>
    </location>
</feature>
<evidence type="ECO:0000313" key="3">
    <source>
        <dbReference type="Proteomes" id="UP000218209"/>
    </source>
</evidence>
<feature type="transmembrane region" description="Helical" evidence="1">
    <location>
        <begin position="37"/>
        <end position="58"/>
    </location>
</feature>
<feature type="transmembrane region" description="Helical" evidence="1">
    <location>
        <begin position="101"/>
        <end position="120"/>
    </location>
</feature>
<accession>A0A1X6P3Q8</accession>
<proteinExistence type="predicted"/>
<keyword evidence="1" id="KW-0812">Transmembrane</keyword>
<dbReference type="EMBL" id="KV918901">
    <property type="protein sequence ID" value="OSX75477.1"/>
    <property type="molecule type" value="Genomic_DNA"/>
</dbReference>